<dbReference type="EMBL" id="SNYJ01000025">
    <property type="protein sequence ID" value="TDQ34247.1"/>
    <property type="molecule type" value="Genomic_DNA"/>
</dbReference>
<protein>
    <submittedName>
        <fullName evidence="2">tRNA1(Val) A37 N6-methylase TrmN6</fullName>
    </submittedName>
</protein>
<evidence type="ECO:0000259" key="1">
    <source>
        <dbReference type="Pfam" id="PF13649"/>
    </source>
</evidence>
<dbReference type="Pfam" id="PF13649">
    <property type="entry name" value="Methyltransf_25"/>
    <property type="match status" value="1"/>
</dbReference>
<dbReference type="InterPro" id="IPR050210">
    <property type="entry name" value="tRNA_Adenine-N(6)_MTase"/>
</dbReference>
<evidence type="ECO:0000313" key="2">
    <source>
        <dbReference type="EMBL" id="TDQ34247.1"/>
    </source>
</evidence>
<proteinExistence type="predicted"/>
<dbReference type="InterPro" id="IPR029063">
    <property type="entry name" value="SAM-dependent_MTases_sf"/>
</dbReference>
<keyword evidence="2" id="KW-0489">Methyltransferase</keyword>
<organism evidence="2 3">
    <name type="scientific">Aureibacillus halotolerans</name>
    <dbReference type="NCBI Taxonomy" id="1508390"/>
    <lineage>
        <taxon>Bacteria</taxon>
        <taxon>Bacillati</taxon>
        <taxon>Bacillota</taxon>
        <taxon>Bacilli</taxon>
        <taxon>Bacillales</taxon>
        <taxon>Bacillaceae</taxon>
        <taxon>Aureibacillus</taxon>
    </lineage>
</organism>
<gene>
    <name evidence="2" type="ORF">EV213_12551</name>
</gene>
<dbReference type="PANTHER" id="PTHR47739:SF1">
    <property type="entry name" value="TRNA1(VAL) (ADENINE(37)-N6)-METHYLTRANSFERASE"/>
    <property type="match status" value="1"/>
</dbReference>
<dbReference type="RefSeq" id="WP_133582195.1">
    <property type="nucleotide sequence ID" value="NZ_SNYJ01000025.1"/>
</dbReference>
<comment type="caution">
    <text evidence="2">The sequence shown here is derived from an EMBL/GenBank/DDBJ whole genome shotgun (WGS) entry which is preliminary data.</text>
</comment>
<dbReference type="GO" id="GO:0032259">
    <property type="term" value="P:methylation"/>
    <property type="evidence" value="ECO:0007669"/>
    <property type="project" value="UniProtKB-KW"/>
</dbReference>
<dbReference type="CDD" id="cd02440">
    <property type="entry name" value="AdoMet_MTases"/>
    <property type="match status" value="1"/>
</dbReference>
<name>A0A4R6TRA6_9BACI</name>
<sequence>MLQENERVDYLPGSPLQIIQSPEIFNFSLDAVLLARFAYLPIQKGRILDLCTGSGAVPLLVSERTKGHITAVDIQPILADMTKRSVALNHLADQIDVIEGNLKDMPSRFGHGIFDIVTCNPPYFPVPEVLHRNERDTLAIARHEIECTLEDVVQSSSQLLRAGGKFAMVHRPERLVSILDTMQRYRLAPKRMQLVYPRANKDANTLLIEGTKDGKPGLTILPPLFIYGEGNAYTEEAHRQIYGE</sequence>
<dbReference type="PANTHER" id="PTHR47739">
    <property type="entry name" value="TRNA1(VAL) (ADENINE(37)-N6)-METHYLTRANSFERASE"/>
    <property type="match status" value="1"/>
</dbReference>
<dbReference type="OrthoDB" id="9777257at2"/>
<dbReference type="InterPro" id="IPR041698">
    <property type="entry name" value="Methyltransf_25"/>
</dbReference>
<evidence type="ECO:0000313" key="3">
    <source>
        <dbReference type="Proteomes" id="UP000295632"/>
    </source>
</evidence>
<keyword evidence="3" id="KW-1185">Reference proteome</keyword>
<reference evidence="2 3" key="1">
    <citation type="submission" date="2019-03" db="EMBL/GenBank/DDBJ databases">
        <title>Genomic Encyclopedia of Type Strains, Phase IV (KMG-IV): sequencing the most valuable type-strain genomes for metagenomic binning, comparative biology and taxonomic classification.</title>
        <authorList>
            <person name="Goeker M."/>
        </authorList>
    </citation>
    <scope>NUCLEOTIDE SEQUENCE [LARGE SCALE GENOMIC DNA]</scope>
    <source>
        <strain evidence="2 3">DSM 28697</strain>
    </source>
</reference>
<dbReference type="Gene3D" id="3.40.50.150">
    <property type="entry name" value="Vaccinia Virus protein VP39"/>
    <property type="match status" value="1"/>
</dbReference>
<keyword evidence="2" id="KW-0808">Transferase</keyword>
<dbReference type="AlphaFoldDB" id="A0A4R6TRA6"/>
<accession>A0A4R6TRA6</accession>
<feature type="domain" description="Methyltransferase" evidence="1">
    <location>
        <begin position="47"/>
        <end position="124"/>
    </location>
</feature>
<dbReference type="SUPFAM" id="SSF53335">
    <property type="entry name" value="S-adenosyl-L-methionine-dependent methyltransferases"/>
    <property type="match status" value="1"/>
</dbReference>
<dbReference type="GO" id="GO:0008168">
    <property type="term" value="F:methyltransferase activity"/>
    <property type="evidence" value="ECO:0007669"/>
    <property type="project" value="UniProtKB-KW"/>
</dbReference>
<dbReference type="Proteomes" id="UP000295632">
    <property type="component" value="Unassembled WGS sequence"/>
</dbReference>